<dbReference type="AlphaFoldDB" id="A0A170Y8Q2"/>
<accession>A0A170Y8Q2</accession>
<organism evidence="7 8">
    <name type="scientific">Paludibacter jiangxiensis</name>
    <dbReference type="NCBI Taxonomy" id="681398"/>
    <lineage>
        <taxon>Bacteria</taxon>
        <taxon>Pseudomonadati</taxon>
        <taxon>Bacteroidota</taxon>
        <taxon>Bacteroidia</taxon>
        <taxon>Bacteroidales</taxon>
        <taxon>Paludibacteraceae</taxon>
        <taxon>Paludibacter</taxon>
    </lineage>
</organism>
<keyword evidence="3 6" id="KW-0808">Transferase</keyword>
<sequence length="324" mass="36019">MKDIAAIKQPVINDFQRFEEQFKAAFHSDNQQLTEIYTYLLTNVGKQVRPTLTLLCSKLCGKINDTAIQAAVALELMHTASLLHDDVVDEAKERRGNPSVYAQWGNKTAILSGDYLLAASFLVITGINNSRIWMILANVGKLLAEGELLQLNKADGETVSETHYFKVIESKTATLFSACTEVGAISAGADNEQIKRMREFGENLGIGFQIKDDIFDYSDSNIIGKPTGNDLREGKITLPLIHALKISSESERHDILHKIQSISTNESYVAEIQEFARNKGGITYAEEKMAYYKNKALEALSAFPDNEEKEALIAILDFATARNY</sequence>
<proteinExistence type="inferred from homology"/>
<dbReference type="GO" id="GO:0046872">
    <property type="term" value="F:metal ion binding"/>
    <property type="evidence" value="ECO:0007669"/>
    <property type="project" value="UniProtKB-KW"/>
</dbReference>
<evidence type="ECO:0000313" key="8">
    <source>
        <dbReference type="Proteomes" id="UP000076586"/>
    </source>
</evidence>
<keyword evidence="8" id="KW-1185">Reference proteome</keyword>
<dbReference type="Gene3D" id="1.10.600.10">
    <property type="entry name" value="Farnesyl Diphosphate Synthase"/>
    <property type="match status" value="1"/>
</dbReference>
<dbReference type="EMBL" id="BDCR01000001">
    <property type="protein sequence ID" value="GAT61600.1"/>
    <property type="molecule type" value="Genomic_DNA"/>
</dbReference>
<evidence type="ECO:0000256" key="5">
    <source>
        <dbReference type="ARBA" id="ARBA00022842"/>
    </source>
</evidence>
<comment type="caution">
    <text evidence="7">The sequence shown here is derived from an EMBL/GenBank/DDBJ whole genome shotgun (WGS) entry which is preliminary data.</text>
</comment>
<dbReference type="PANTHER" id="PTHR12001">
    <property type="entry name" value="GERANYLGERANYL PYROPHOSPHATE SYNTHASE"/>
    <property type="match status" value="1"/>
</dbReference>
<dbReference type="PROSITE" id="PS00444">
    <property type="entry name" value="POLYPRENYL_SYNTHASE_2"/>
    <property type="match status" value="1"/>
</dbReference>
<comment type="cofactor">
    <cofactor evidence="1">
        <name>Mg(2+)</name>
        <dbReference type="ChEBI" id="CHEBI:18420"/>
    </cofactor>
</comment>
<evidence type="ECO:0000256" key="6">
    <source>
        <dbReference type="RuleBase" id="RU004466"/>
    </source>
</evidence>
<dbReference type="InterPro" id="IPR008949">
    <property type="entry name" value="Isoprenoid_synthase_dom_sf"/>
</dbReference>
<dbReference type="Proteomes" id="UP000076586">
    <property type="component" value="Unassembled WGS sequence"/>
</dbReference>
<dbReference type="InterPro" id="IPR033749">
    <property type="entry name" value="Polyprenyl_synt_CS"/>
</dbReference>
<reference evidence="8" key="2">
    <citation type="journal article" date="2017" name="Genome Announc.">
        <title>Draft genome sequence of Paludibacter jiangxiensis NM7(T), a propionate-producing fermentative bacterium.</title>
        <authorList>
            <person name="Qiu Y.-L."/>
            <person name="Tourlousse D.M."/>
            <person name="Matsuura N."/>
            <person name="Ohashi A."/>
            <person name="Sekiguchi Y."/>
        </authorList>
    </citation>
    <scope>NUCLEOTIDE SEQUENCE [LARGE SCALE GENOMIC DNA]</scope>
    <source>
        <strain evidence="8">NM7</strain>
    </source>
</reference>
<comment type="similarity">
    <text evidence="2 6">Belongs to the FPP/GGPP synthase family.</text>
</comment>
<dbReference type="SFLD" id="SFLDS00005">
    <property type="entry name" value="Isoprenoid_Synthase_Type_I"/>
    <property type="match status" value="1"/>
</dbReference>
<dbReference type="OrthoDB" id="9805316at2"/>
<protein>
    <submittedName>
        <fullName evidence="7">Octaprenyl-diphosphate synthase</fullName>
    </submittedName>
</protein>
<dbReference type="GO" id="GO:0008299">
    <property type="term" value="P:isoprenoid biosynthetic process"/>
    <property type="evidence" value="ECO:0007669"/>
    <property type="project" value="InterPro"/>
</dbReference>
<gene>
    <name evidence="7" type="ORF">PJIAN_1180</name>
</gene>
<evidence type="ECO:0000256" key="2">
    <source>
        <dbReference type="ARBA" id="ARBA00006706"/>
    </source>
</evidence>
<evidence type="ECO:0000256" key="3">
    <source>
        <dbReference type="ARBA" id="ARBA00022679"/>
    </source>
</evidence>
<dbReference type="PANTHER" id="PTHR12001:SF69">
    <property type="entry name" value="ALL TRANS-POLYPRENYL-DIPHOSPHATE SYNTHASE PDSS1"/>
    <property type="match status" value="1"/>
</dbReference>
<evidence type="ECO:0000313" key="7">
    <source>
        <dbReference type="EMBL" id="GAT61600.1"/>
    </source>
</evidence>
<keyword evidence="5" id="KW-0460">Magnesium</keyword>
<dbReference type="STRING" id="681398.PJIAN_1180"/>
<reference evidence="8" key="1">
    <citation type="submission" date="2016-04" db="EMBL/GenBank/DDBJ databases">
        <title>Draft genome sequence of Paludibacter jiangxiensis strain NM7.</title>
        <authorList>
            <person name="Qiu Y."/>
            <person name="Matsuura N."/>
            <person name="Ohashi A."/>
            <person name="Tourlousse M.D."/>
            <person name="Sekiguchi Y."/>
        </authorList>
    </citation>
    <scope>NUCLEOTIDE SEQUENCE [LARGE SCALE GENOMIC DNA]</scope>
    <source>
        <strain evidence="8">NM7</strain>
    </source>
</reference>
<dbReference type="Pfam" id="PF00348">
    <property type="entry name" value="polyprenyl_synt"/>
    <property type="match status" value="1"/>
</dbReference>
<dbReference type="SUPFAM" id="SSF48576">
    <property type="entry name" value="Terpenoid synthases"/>
    <property type="match status" value="1"/>
</dbReference>
<dbReference type="RefSeq" id="WP_068701153.1">
    <property type="nucleotide sequence ID" value="NZ_BDCR01000001.1"/>
</dbReference>
<keyword evidence="4" id="KW-0479">Metal-binding</keyword>
<evidence type="ECO:0000256" key="4">
    <source>
        <dbReference type="ARBA" id="ARBA00022723"/>
    </source>
</evidence>
<dbReference type="PROSITE" id="PS00723">
    <property type="entry name" value="POLYPRENYL_SYNTHASE_1"/>
    <property type="match status" value="1"/>
</dbReference>
<dbReference type="GO" id="GO:0004659">
    <property type="term" value="F:prenyltransferase activity"/>
    <property type="evidence" value="ECO:0007669"/>
    <property type="project" value="InterPro"/>
</dbReference>
<evidence type="ECO:0000256" key="1">
    <source>
        <dbReference type="ARBA" id="ARBA00001946"/>
    </source>
</evidence>
<dbReference type="CDD" id="cd00685">
    <property type="entry name" value="Trans_IPPS_HT"/>
    <property type="match status" value="1"/>
</dbReference>
<name>A0A170Y8Q2_9BACT</name>
<dbReference type="InterPro" id="IPR000092">
    <property type="entry name" value="Polyprenyl_synt"/>
</dbReference>